<dbReference type="EMBL" id="CADCVQ010000072">
    <property type="protein sequence ID" value="CAA9496513.1"/>
    <property type="molecule type" value="Genomic_DNA"/>
</dbReference>
<protein>
    <submittedName>
        <fullName evidence="2">Uncharacterized protein</fullName>
    </submittedName>
</protein>
<evidence type="ECO:0000256" key="1">
    <source>
        <dbReference type="SAM" id="MobiDB-lite"/>
    </source>
</evidence>
<gene>
    <name evidence="2" type="ORF">AVDCRST_MAG67-1584</name>
</gene>
<proteinExistence type="predicted"/>
<reference evidence="2" key="1">
    <citation type="submission" date="2020-02" db="EMBL/GenBank/DDBJ databases">
        <authorList>
            <person name="Meier V. D."/>
        </authorList>
    </citation>
    <scope>NUCLEOTIDE SEQUENCE</scope>
    <source>
        <strain evidence="2">AVDCRST_MAG67</strain>
    </source>
</reference>
<accession>A0A6J4SI75</accession>
<feature type="non-terminal residue" evidence="2">
    <location>
        <position position="46"/>
    </location>
</feature>
<name>A0A6J4SI75_9ACTN</name>
<sequence>DCKPRPATSVPRQHQDACPRQAAQRHRRRLRPRAVVLPLGRRDRRL</sequence>
<feature type="non-terminal residue" evidence="2">
    <location>
        <position position="1"/>
    </location>
</feature>
<feature type="region of interest" description="Disordered" evidence="1">
    <location>
        <begin position="1"/>
        <end position="46"/>
    </location>
</feature>
<dbReference type="AlphaFoldDB" id="A0A6J4SI75"/>
<organism evidence="2">
    <name type="scientific">uncultured Solirubrobacteraceae bacterium</name>
    <dbReference type="NCBI Taxonomy" id="1162706"/>
    <lineage>
        <taxon>Bacteria</taxon>
        <taxon>Bacillati</taxon>
        <taxon>Actinomycetota</taxon>
        <taxon>Thermoleophilia</taxon>
        <taxon>Solirubrobacterales</taxon>
        <taxon>Solirubrobacteraceae</taxon>
        <taxon>environmental samples</taxon>
    </lineage>
</organism>
<feature type="compositionally biased region" description="Basic residues" evidence="1">
    <location>
        <begin position="23"/>
        <end position="32"/>
    </location>
</feature>
<evidence type="ECO:0000313" key="2">
    <source>
        <dbReference type="EMBL" id="CAA9496513.1"/>
    </source>
</evidence>